<evidence type="ECO:0000313" key="3">
    <source>
        <dbReference type="Proteomes" id="UP000756346"/>
    </source>
</evidence>
<gene>
    <name evidence="2" type="ORF">B0I36DRAFT_245721</name>
</gene>
<sequence length="333" mass="35912">MNKTKEAVKGFVARSGHHETEVHESIKPAVVHENVKKTHQEEVNTAVDREIHHDHYHNTVQPVQDRQVLPEEHHHQVAGVEHREFDKRNHDATKQALASQQAKFKDERVVEPTVHTKTTAPVVEGEHHHHHIHETVQPVIQRETVQPTVVHTTVPIHETHHEQAQHHAATTLPAISMNEFKSKGGTFGHDIKPHEHHYHYDGEPTTDGKIETGTRGGVVGAGHGADQRHHNSSSTGAAHNTIAGVRTGNPGTGAASNLPGTGGSGVGGMSGSASGMSAVPRSEQHKVSSGGDGTYRDAGGNPVKGDAHKKPSLLDKLNPLKDSDGDGKAGFMK</sequence>
<reference evidence="2" key="1">
    <citation type="journal article" date="2021" name="Nat. Commun.">
        <title>Genetic determinants of endophytism in the Arabidopsis root mycobiome.</title>
        <authorList>
            <person name="Mesny F."/>
            <person name="Miyauchi S."/>
            <person name="Thiergart T."/>
            <person name="Pickel B."/>
            <person name="Atanasova L."/>
            <person name="Karlsson M."/>
            <person name="Huettel B."/>
            <person name="Barry K.W."/>
            <person name="Haridas S."/>
            <person name="Chen C."/>
            <person name="Bauer D."/>
            <person name="Andreopoulos W."/>
            <person name="Pangilinan J."/>
            <person name="LaButti K."/>
            <person name="Riley R."/>
            <person name="Lipzen A."/>
            <person name="Clum A."/>
            <person name="Drula E."/>
            <person name="Henrissat B."/>
            <person name="Kohler A."/>
            <person name="Grigoriev I.V."/>
            <person name="Martin F.M."/>
            <person name="Hacquard S."/>
        </authorList>
    </citation>
    <scope>NUCLEOTIDE SEQUENCE</scope>
    <source>
        <strain evidence="2">MPI-CAGE-CH-0230</strain>
    </source>
</reference>
<dbReference type="PANTHER" id="PTHR38703">
    <property type="entry name" value="CHROMOSOME 8, WHOLE GENOME SHOTGUN SEQUENCE"/>
    <property type="match status" value="1"/>
</dbReference>
<evidence type="ECO:0000313" key="2">
    <source>
        <dbReference type="EMBL" id="KAH7028987.1"/>
    </source>
</evidence>
<evidence type="ECO:0008006" key="4">
    <source>
        <dbReference type="Google" id="ProtNLM"/>
    </source>
</evidence>
<dbReference type="GeneID" id="70179722"/>
<feature type="compositionally biased region" description="Gly residues" evidence="1">
    <location>
        <begin position="260"/>
        <end position="270"/>
    </location>
</feature>
<feature type="region of interest" description="Disordered" evidence="1">
    <location>
        <begin position="1"/>
        <end position="21"/>
    </location>
</feature>
<dbReference type="PANTHER" id="PTHR38703:SF1">
    <property type="entry name" value="ALLERGEN"/>
    <property type="match status" value="1"/>
</dbReference>
<dbReference type="Proteomes" id="UP000756346">
    <property type="component" value="Unassembled WGS sequence"/>
</dbReference>
<proteinExistence type="predicted"/>
<comment type="caution">
    <text evidence="2">The sequence shown here is derived from an EMBL/GenBank/DDBJ whole genome shotgun (WGS) entry which is preliminary data.</text>
</comment>
<feature type="compositionally biased region" description="Basic and acidic residues" evidence="1">
    <location>
        <begin position="305"/>
        <end position="327"/>
    </location>
</feature>
<dbReference type="OrthoDB" id="2118965at2759"/>
<name>A0A9P8Y6I5_9PEZI</name>
<feature type="region of interest" description="Disordered" evidence="1">
    <location>
        <begin position="222"/>
        <end position="333"/>
    </location>
</feature>
<dbReference type="RefSeq" id="XP_046011275.1">
    <property type="nucleotide sequence ID" value="XM_046150176.1"/>
</dbReference>
<evidence type="ECO:0000256" key="1">
    <source>
        <dbReference type="SAM" id="MobiDB-lite"/>
    </source>
</evidence>
<protein>
    <recommendedName>
        <fullName evidence="4">Allergen</fullName>
    </recommendedName>
</protein>
<organism evidence="2 3">
    <name type="scientific">Microdochium trichocladiopsis</name>
    <dbReference type="NCBI Taxonomy" id="1682393"/>
    <lineage>
        <taxon>Eukaryota</taxon>
        <taxon>Fungi</taxon>
        <taxon>Dikarya</taxon>
        <taxon>Ascomycota</taxon>
        <taxon>Pezizomycotina</taxon>
        <taxon>Sordariomycetes</taxon>
        <taxon>Xylariomycetidae</taxon>
        <taxon>Xylariales</taxon>
        <taxon>Microdochiaceae</taxon>
        <taxon>Microdochium</taxon>
    </lineage>
</organism>
<accession>A0A9P8Y6I5</accession>
<keyword evidence="3" id="KW-1185">Reference proteome</keyword>
<dbReference type="AlphaFoldDB" id="A0A9P8Y6I5"/>
<dbReference type="EMBL" id="JAGTJQ010000006">
    <property type="protein sequence ID" value="KAH7028987.1"/>
    <property type="molecule type" value="Genomic_DNA"/>
</dbReference>